<feature type="region of interest" description="Disordered" evidence="7">
    <location>
        <begin position="424"/>
        <end position="567"/>
    </location>
</feature>
<feature type="compositionally biased region" description="Basic and acidic residues" evidence="7">
    <location>
        <begin position="1099"/>
        <end position="1132"/>
    </location>
</feature>
<feature type="transmembrane region" description="Helical" evidence="8">
    <location>
        <begin position="784"/>
        <end position="808"/>
    </location>
</feature>
<feature type="domain" description="CSC1/OSCA1-like N-terminal transmembrane" evidence="11">
    <location>
        <begin position="37"/>
        <end position="188"/>
    </location>
</feature>
<dbReference type="GO" id="GO:0005886">
    <property type="term" value="C:plasma membrane"/>
    <property type="evidence" value="ECO:0007669"/>
    <property type="project" value="TreeGrafter"/>
</dbReference>
<keyword evidence="5 8" id="KW-1133">Transmembrane helix</keyword>
<reference evidence="13 14" key="1">
    <citation type="submission" date="2018-02" db="EMBL/GenBank/DDBJ databases">
        <title>Draft genome sequences of Elsinoe sp., causing black scab on jojoba.</title>
        <authorList>
            <person name="Stodart B."/>
            <person name="Jeffress S."/>
            <person name="Ash G."/>
            <person name="Arun Chinnappa K."/>
        </authorList>
    </citation>
    <scope>NUCLEOTIDE SEQUENCE [LARGE SCALE GENOMIC DNA]</scope>
    <source>
        <strain evidence="13 14">Hillstone_2</strain>
    </source>
</reference>
<feature type="transmembrane region" description="Helical" evidence="8">
    <location>
        <begin position="37"/>
        <end position="58"/>
    </location>
</feature>
<evidence type="ECO:0000259" key="10">
    <source>
        <dbReference type="Pfam" id="PF12621"/>
    </source>
</evidence>
<gene>
    <name evidence="13" type="ORF">C1H76_4977</name>
</gene>
<feature type="transmembrane region" description="Helical" evidence="8">
    <location>
        <begin position="829"/>
        <end position="849"/>
    </location>
</feature>
<evidence type="ECO:0000256" key="8">
    <source>
        <dbReference type="SAM" id="Phobius"/>
    </source>
</evidence>
<dbReference type="PANTHER" id="PTHR13018:SF20">
    <property type="entry name" value="SPORULATION-SPECIFIC PROTEIN 75"/>
    <property type="match status" value="1"/>
</dbReference>
<evidence type="ECO:0000313" key="14">
    <source>
        <dbReference type="Proteomes" id="UP000308133"/>
    </source>
</evidence>
<dbReference type="Pfam" id="PF13967">
    <property type="entry name" value="RSN1_TM"/>
    <property type="match status" value="1"/>
</dbReference>
<feature type="region of interest" description="Disordered" evidence="7">
    <location>
        <begin position="1099"/>
        <end position="1162"/>
    </location>
</feature>
<dbReference type="Pfam" id="PF12621">
    <property type="entry name" value="PHM7_ext"/>
    <property type="match status" value="1"/>
</dbReference>
<feature type="transmembrane region" description="Helical" evidence="8">
    <location>
        <begin position="167"/>
        <end position="186"/>
    </location>
</feature>
<evidence type="ECO:0008006" key="15">
    <source>
        <dbReference type="Google" id="ProtNLM"/>
    </source>
</evidence>
<feature type="compositionally biased region" description="Basic and acidic residues" evidence="7">
    <location>
        <begin position="332"/>
        <end position="357"/>
    </location>
</feature>
<evidence type="ECO:0000256" key="1">
    <source>
        <dbReference type="ARBA" id="ARBA00004141"/>
    </source>
</evidence>
<feature type="domain" description="10TM putative phosphate transporter extracellular tail" evidence="10">
    <location>
        <begin position="1247"/>
        <end position="1339"/>
    </location>
</feature>
<evidence type="ECO:0000313" key="13">
    <source>
        <dbReference type="EMBL" id="TKX22941.1"/>
    </source>
</evidence>
<dbReference type="EMBL" id="PTQR01000060">
    <property type="protein sequence ID" value="TKX22941.1"/>
    <property type="molecule type" value="Genomic_DNA"/>
</dbReference>
<feature type="domain" description="CSC1/OSCA1-like 7TM region" evidence="9">
    <location>
        <begin position="739"/>
        <end position="1009"/>
    </location>
</feature>
<feature type="compositionally biased region" description="Basic and acidic residues" evidence="7">
    <location>
        <begin position="1213"/>
        <end position="1225"/>
    </location>
</feature>
<dbReference type="InterPro" id="IPR003864">
    <property type="entry name" value="CSC1/OSCA1-like_7TM"/>
</dbReference>
<feature type="transmembrane region" description="Helical" evidence="8">
    <location>
        <begin position="118"/>
        <end position="137"/>
    </location>
</feature>
<feature type="transmembrane region" description="Helical" evidence="8">
    <location>
        <begin position="739"/>
        <end position="764"/>
    </location>
</feature>
<keyword evidence="3" id="KW-0813">Transport</keyword>
<comment type="subcellular location">
    <subcellularLocation>
        <location evidence="1">Membrane</location>
        <topology evidence="1">Multi-pass membrane protein</topology>
    </subcellularLocation>
</comment>
<feature type="region of interest" description="Disordered" evidence="7">
    <location>
        <begin position="284"/>
        <end position="360"/>
    </location>
</feature>
<keyword evidence="4 8" id="KW-0812">Transmembrane</keyword>
<dbReference type="InterPro" id="IPR022257">
    <property type="entry name" value="PHM7_ext"/>
</dbReference>
<feature type="compositionally biased region" description="Basic and acidic residues" evidence="7">
    <location>
        <begin position="497"/>
        <end position="521"/>
    </location>
</feature>
<dbReference type="InterPro" id="IPR027815">
    <property type="entry name" value="CSC1/OSCA1-like_cyt"/>
</dbReference>
<proteinExistence type="inferred from homology"/>
<evidence type="ECO:0000259" key="12">
    <source>
        <dbReference type="Pfam" id="PF14703"/>
    </source>
</evidence>
<evidence type="ECO:0000256" key="7">
    <source>
        <dbReference type="SAM" id="MobiDB-lite"/>
    </source>
</evidence>
<feature type="compositionally biased region" description="Polar residues" evidence="7">
    <location>
        <begin position="1197"/>
        <end position="1212"/>
    </location>
</feature>
<evidence type="ECO:0000256" key="3">
    <source>
        <dbReference type="ARBA" id="ARBA00022448"/>
    </source>
</evidence>
<feature type="compositionally biased region" description="Polar residues" evidence="7">
    <location>
        <begin position="433"/>
        <end position="452"/>
    </location>
</feature>
<sequence length="1348" mass="150804">MADVPAATATPGEGLGGYLDSGSGKAISSDNQSVGTLIASILTASATFGAQFLLFYILRWRLTRIYRPKTYLVAERQRMAIPPSGPFGWIKPLFTTSNQTIIQKCGLDAYTFLRFLRMLLKIFIPMSLVILPILIPINRYSGSQDARATGVSELGWPNVSPPSIRRLWAHLILAVFSILWVCYVFYDELRGFIRIRQAYLTSPQHRIRASATTVLVSGIPRKWLTLEALSGLYDVFPGGIRNIWINRDFDELLEKVQLRDKIARQLEDAETVLVKKCVKKHKQTLEKKAKEEGRGMSRKQRKEQRERENNEAQHVAQGKGTSSGDPHQVPKNVHDAVDDFEHGHDEDHHHHDEKPQLDLKNPLKLVGQGFGALGHGITSLGQKGKNFVDEVAEDFNHGVKNVNNAVDNANQGGGFMAEDEAFATPAEQPAARPNNSYTFPQRTSPARDNSQAGLRVVHDDGPVVSTQPSRPHDISVHVSSPSAGQHPSPLPSAGDRTSADGDPHSMDQLRRTERNSPESHTKGIKGVKSKMKAYKNKSALPFPSPNPQTVEGTEYPLEDLGTGRDGNAASRQQRVAKSKWAEAWAKTQFWKKSKSIDEPEVEYPLAFHEEYSEDNDGEAEWSKYLEVKDRETIRLPVASWMFSLPLVGQKVDRIYHLRKELARLNAEIETDQNDVERFPLMASAFIQFNHQIAAHMACQSVSHHIPQHMGPRLVEISPSDVIWTNMSIKWWERYIRTGLVFAACIGLIIFFAIPVGFTGLLSQIRVLGERYHWLAWLSELPPSVISILQGILPPALLAALLAVVPVIFRLLVQLQGVATGNDKELGVQNFYFIFLFFQVFLVVTLSSGLTQFLTNLANDTTGVLLKLAQDLPKASQYFYSYMILQALSSSAGNLLQVGTLLFWFILGPILDSTARQKWTRQTKLQSIQWGSYYPSFTNFAVIGLIFSIISPLIMIFNLITFSLFLIVQRYNVIYVYQFQHDTGGLLFPQAINQLFTGLYIMEIALAGLFFIAQDASGNNGAIPQGVIMIIMLAFTVLFQVLLNSAFAPLLRYLPITLEDEAVIRDEAFAKAQAAKFRGLTQEEPDEGEDGDEDIESRLEKQERMEEEAERAAEEAERERIREKRASRGESRSTSRHLRDHSHNRHAATDTKPVAHSSWKTAVHKPTDALKNFTHPRGRAMTLVNGKGKPKGGPLKDNTASESETSNGYSVASNKKEEQQHQHKDIEAQQLAGDVLFSGFSDELEDLTPEERDSLVRYSFQHAALRARRPVVWIPRDHLGVSDDEIARSKLMSTVDMEDSEGEKGREGGSGETKTYIWMSNEGTALDAKGRVVFRKSPPDFASVDLIAL</sequence>
<protein>
    <recommendedName>
        <fullName evidence="15">DUF221-domain-containing protein</fullName>
    </recommendedName>
</protein>
<dbReference type="Pfam" id="PF14703">
    <property type="entry name" value="PHM7_cyt"/>
    <property type="match status" value="2"/>
</dbReference>
<evidence type="ECO:0000256" key="4">
    <source>
        <dbReference type="ARBA" id="ARBA00022692"/>
    </source>
</evidence>
<dbReference type="PANTHER" id="PTHR13018">
    <property type="entry name" value="PROBABLE MEMBRANE PROTEIN DUF221-RELATED"/>
    <property type="match status" value="1"/>
</dbReference>
<evidence type="ECO:0000256" key="6">
    <source>
        <dbReference type="ARBA" id="ARBA00023136"/>
    </source>
</evidence>
<feature type="domain" description="CSC1/OSCA1-like cytosolic" evidence="12">
    <location>
        <begin position="618"/>
        <end position="725"/>
    </location>
</feature>
<evidence type="ECO:0000259" key="9">
    <source>
        <dbReference type="Pfam" id="PF02714"/>
    </source>
</evidence>
<feature type="compositionally biased region" description="Basic and acidic residues" evidence="7">
    <location>
        <begin position="284"/>
        <end position="295"/>
    </location>
</feature>
<evidence type="ECO:0000259" key="11">
    <source>
        <dbReference type="Pfam" id="PF13967"/>
    </source>
</evidence>
<comment type="similarity">
    <text evidence="2">Belongs to the CSC1 (TC 1.A.17) family.</text>
</comment>
<feature type="transmembrane region" description="Helical" evidence="8">
    <location>
        <begin position="990"/>
        <end position="1012"/>
    </location>
</feature>
<keyword evidence="6 8" id="KW-0472">Membrane</keyword>
<organism evidence="13 14">
    <name type="scientific">Elsinoe australis</name>
    <dbReference type="NCBI Taxonomy" id="40998"/>
    <lineage>
        <taxon>Eukaryota</taxon>
        <taxon>Fungi</taxon>
        <taxon>Dikarya</taxon>
        <taxon>Ascomycota</taxon>
        <taxon>Pezizomycotina</taxon>
        <taxon>Dothideomycetes</taxon>
        <taxon>Dothideomycetidae</taxon>
        <taxon>Myriangiales</taxon>
        <taxon>Elsinoaceae</taxon>
        <taxon>Elsinoe</taxon>
    </lineage>
</organism>
<dbReference type="InterPro" id="IPR032880">
    <property type="entry name" value="CSC1/OSCA1-like_N"/>
</dbReference>
<feature type="region of interest" description="Disordered" evidence="7">
    <location>
        <begin position="1181"/>
        <end position="1225"/>
    </location>
</feature>
<evidence type="ECO:0000256" key="5">
    <source>
        <dbReference type="ARBA" id="ARBA00022989"/>
    </source>
</evidence>
<feature type="transmembrane region" description="Helical" evidence="8">
    <location>
        <begin position="891"/>
        <end position="910"/>
    </location>
</feature>
<dbReference type="InterPro" id="IPR045122">
    <property type="entry name" value="Csc1-like"/>
</dbReference>
<dbReference type="Proteomes" id="UP000308133">
    <property type="component" value="Unassembled WGS sequence"/>
</dbReference>
<accession>A0A4U7B0T7</accession>
<name>A0A4U7B0T7_9PEZI</name>
<dbReference type="GO" id="GO:0005227">
    <property type="term" value="F:calcium-activated cation channel activity"/>
    <property type="evidence" value="ECO:0007669"/>
    <property type="project" value="InterPro"/>
</dbReference>
<feature type="transmembrane region" description="Helical" evidence="8">
    <location>
        <begin position="1024"/>
        <end position="1042"/>
    </location>
</feature>
<dbReference type="Pfam" id="PF02714">
    <property type="entry name" value="RSN1_7TM"/>
    <property type="match status" value="1"/>
</dbReference>
<comment type="caution">
    <text evidence="13">The sequence shown here is derived from an EMBL/GenBank/DDBJ whole genome shotgun (WGS) entry which is preliminary data.</text>
</comment>
<evidence type="ECO:0000256" key="2">
    <source>
        <dbReference type="ARBA" id="ARBA00007779"/>
    </source>
</evidence>
<feature type="domain" description="CSC1/OSCA1-like cytosolic" evidence="12">
    <location>
        <begin position="212"/>
        <end position="283"/>
    </location>
</feature>
<feature type="compositionally biased region" description="Basic residues" evidence="7">
    <location>
        <begin position="1133"/>
        <end position="1145"/>
    </location>
</feature>
<feature type="compositionally biased region" description="Basic residues" evidence="7">
    <location>
        <begin position="522"/>
        <end position="535"/>
    </location>
</feature>